<dbReference type="Proteomes" id="UP000178486">
    <property type="component" value="Unassembled WGS sequence"/>
</dbReference>
<feature type="domain" description="Beta-lactamase class A catalytic" evidence="2">
    <location>
        <begin position="89"/>
        <end position="289"/>
    </location>
</feature>
<evidence type="ECO:0000259" key="2">
    <source>
        <dbReference type="Pfam" id="PF13354"/>
    </source>
</evidence>
<dbReference type="Gene3D" id="3.40.710.10">
    <property type="entry name" value="DD-peptidase/beta-lactamase superfamily"/>
    <property type="match status" value="1"/>
</dbReference>
<accession>A0A1F7JGX3</accession>
<dbReference type="GO" id="GO:0030655">
    <property type="term" value="P:beta-lactam antibiotic catabolic process"/>
    <property type="evidence" value="ECO:0007669"/>
    <property type="project" value="InterPro"/>
</dbReference>
<dbReference type="GO" id="GO:0046677">
    <property type="term" value="P:response to antibiotic"/>
    <property type="evidence" value="ECO:0007669"/>
    <property type="project" value="InterPro"/>
</dbReference>
<comment type="caution">
    <text evidence="3">The sequence shown here is derived from an EMBL/GenBank/DDBJ whole genome shotgun (WGS) entry which is preliminary data.</text>
</comment>
<dbReference type="AlphaFoldDB" id="A0A1F7JGX3"/>
<reference evidence="3 4" key="1">
    <citation type="journal article" date="2016" name="Nat. Commun.">
        <title>Thousands of microbial genomes shed light on interconnected biogeochemical processes in an aquifer system.</title>
        <authorList>
            <person name="Anantharaman K."/>
            <person name="Brown C.T."/>
            <person name="Hug L.A."/>
            <person name="Sharon I."/>
            <person name="Castelle C.J."/>
            <person name="Probst A.J."/>
            <person name="Thomas B.C."/>
            <person name="Singh A."/>
            <person name="Wilkins M.J."/>
            <person name="Karaoz U."/>
            <person name="Brodie E.L."/>
            <person name="Williams K.H."/>
            <person name="Hubbard S.S."/>
            <person name="Banfield J.F."/>
        </authorList>
    </citation>
    <scope>NUCLEOTIDE SEQUENCE [LARGE SCALE GENOMIC DNA]</scope>
</reference>
<dbReference type="Pfam" id="PF13354">
    <property type="entry name" value="Beta-lactamase2"/>
    <property type="match status" value="1"/>
</dbReference>
<keyword evidence="1" id="KW-1133">Transmembrane helix</keyword>
<dbReference type="PANTHER" id="PTHR35333">
    <property type="entry name" value="BETA-LACTAMASE"/>
    <property type="match status" value="1"/>
</dbReference>
<dbReference type="GO" id="GO:0008800">
    <property type="term" value="F:beta-lactamase activity"/>
    <property type="evidence" value="ECO:0007669"/>
    <property type="project" value="InterPro"/>
</dbReference>
<keyword evidence="1" id="KW-0812">Transmembrane</keyword>
<dbReference type="InterPro" id="IPR000871">
    <property type="entry name" value="Beta-lactam_class-A"/>
</dbReference>
<organism evidence="3 4">
    <name type="scientific">Candidatus Roizmanbacteria bacterium RIFCSPLOWO2_01_FULL_45_11</name>
    <dbReference type="NCBI Taxonomy" id="1802070"/>
    <lineage>
        <taxon>Bacteria</taxon>
        <taxon>Candidatus Roizmaniibacteriota</taxon>
    </lineage>
</organism>
<dbReference type="PANTHER" id="PTHR35333:SF3">
    <property type="entry name" value="BETA-LACTAMASE-TYPE TRANSPEPTIDASE FOLD CONTAINING PROTEIN"/>
    <property type="match status" value="1"/>
</dbReference>
<keyword evidence="1" id="KW-0472">Membrane</keyword>
<dbReference type="InterPro" id="IPR045155">
    <property type="entry name" value="Beta-lactam_cat"/>
</dbReference>
<feature type="transmembrane region" description="Helical" evidence="1">
    <location>
        <begin position="27"/>
        <end position="44"/>
    </location>
</feature>
<dbReference type="EMBL" id="MGAU01000024">
    <property type="protein sequence ID" value="OGK54851.1"/>
    <property type="molecule type" value="Genomic_DNA"/>
</dbReference>
<evidence type="ECO:0000256" key="1">
    <source>
        <dbReference type="SAM" id="Phobius"/>
    </source>
</evidence>
<dbReference type="SUPFAM" id="SSF56601">
    <property type="entry name" value="beta-lactamase/transpeptidase-like"/>
    <property type="match status" value="1"/>
</dbReference>
<dbReference type="InterPro" id="IPR012338">
    <property type="entry name" value="Beta-lactam/transpept-like"/>
</dbReference>
<name>A0A1F7JGX3_9BACT</name>
<proteinExistence type="predicted"/>
<sequence length="318" mass="36012">MSTTQITFFPRSNRLREQPGLFTNAKPLLFLAMLIICIGIIVTYRQHGAPDIKMLLASTDEEIPGPKTLPDLANAITEIIQKEEGEYSVLFSDHKSSDYISVNHKSAYTAASVIKIPLLAAIYQLADAGEISLDEEITILRSDVQDWGTGTIRYESQPIRHTVREICQLLIEKSDNTAAYVITNRVIGPEKIQQIISRWGLSQTNVAENLTSNQDIEKLMRMMFDGKIADEKLTTEMISWMDDSDYENRLSGLLPESVNVYHKIGNEVRIIHDVGVIEFDGHRYYLGILSREVPDLERAERTIGTLSKTVYDYVRSKK</sequence>
<evidence type="ECO:0000313" key="4">
    <source>
        <dbReference type="Proteomes" id="UP000178486"/>
    </source>
</evidence>
<evidence type="ECO:0000313" key="3">
    <source>
        <dbReference type="EMBL" id="OGK54851.1"/>
    </source>
</evidence>
<gene>
    <name evidence="3" type="ORF">A3B56_00735</name>
</gene>
<protein>
    <recommendedName>
        <fullName evidence="2">Beta-lactamase class A catalytic domain-containing protein</fullName>
    </recommendedName>
</protein>